<dbReference type="PANTHER" id="PTHR22916">
    <property type="entry name" value="GLYCOSYLTRANSFERASE"/>
    <property type="match status" value="1"/>
</dbReference>
<dbReference type="EMBL" id="JBCLSH010000021">
    <property type="protein sequence ID" value="MEY8443894.1"/>
    <property type="molecule type" value="Genomic_DNA"/>
</dbReference>
<evidence type="ECO:0000313" key="3">
    <source>
        <dbReference type="Proteomes" id="UP001565283"/>
    </source>
</evidence>
<dbReference type="GO" id="GO:0016757">
    <property type="term" value="F:glycosyltransferase activity"/>
    <property type="evidence" value="ECO:0007669"/>
    <property type="project" value="UniProtKB-KW"/>
</dbReference>
<dbReference type="PANTHER" id="PTHR22916:SF3">
    <property type="entry name" value="UDP-GLCNAC:BETAGAL BETA-1,3-N-ACETYLGLUCOSAMINYLTRANSFERASE-LIKE PROTEIN 1"/>
    <property type="match status" value="1"/>
</dbReference>
<dbReference type="EC" id="2.4.-.-" evidence="2"/>
<evidence type="ECO:0000313" key="2">
    <source>
        <dbReference type="EMBL" id="MEY8443894.1"/>
    </source>
</evidence>
<dbReference type="CDD" id="cd00761">
    <property type="entry name" value="Glyco_tranf_GTA_type"/>
    <property type="match status" value="1"/>
</dbReference>
<feature type="domain" description="Glycosyltransferase 2-like" evidence="1">
    <location>
        <begin position="41"/>
        <end position="171"/>
    </location>
</feature>
<keyword evidence="3" id="KW-1185">Reference proteome</keyword>
<sequence length="486" mass="57219">MNLAEEFSHYAYPLTDKSWQSALPNFTLTTSGEISQKPKISVVIANYNNAPYLKKMLDSLVQQSLAAEHIQIMFLDDKSTDDSVKIVETYIEKYPSIELYVLDKNTGGAHGPRNVGILNARGEYMVFLDADDWYALDALAYMTDLLDRSDDDFAVTGMVQSINGQLSMKSKPYYYEGEIFNRDINSLSPEFYGWLGPQAVIVRSAMVHDNNLHFVNQRVADDVTFFYQAMRFSKTITQGERLTTYLNRDADNEGLSKTINRNFMISWLRALGYIHRTYPDDLSKEKFISRRLEWLVWDFILRTDIGYAFGKKRFKDFKTQIDYYLGQIDFDPTRHFRTGARVVAWQYLKEEDFAKIMSFHRWHRISHLGVRKFKAFEFDGEQFAFKRFNKKHPLVKINVRAIAEKIEEDKFYFKCFTREKVEYVELRELKDPYHNRVRLKVKSLGESSYVIHLPKDFDNESYRLLVITDLWHEHGFEGFAQLFNKR</sequence>
<dbReference type="Pfam" id="PF00535">
    <property type="entry name" value="Glycos_transf_2"/>
    <property type="match status" value="1"/>
</dbReference>
<dbReference type="InterPro" id="IPR029044">
    <property type="entry name" value="Nucleotide-diphossugar_trans"/>
</dbReference>
<organism evidence="2 3">
    <name type="scientific">Lactococcus ileimucosae</name>
    <dbReference type="NCBI Taxonomy" id="2941329"/>
    <lineage>
        <taxon>Bacteria</taxon>
        <taxon>Bacillati</taxon>
        <taxon>Bacillota</taxon>
        <taxon>Bacilli</taxon>
        <taxon>Lactobacillales</taxon>
        <taxon>Streptococcaceae</taxon>
        <taxon>Lactococcus</taxon>
    </lineage>
</organism>
<accession>A0ABV4D4F6</accession>
<dbReference type="Proteomes" id="UP001565283">
    <property type="component" value="Unassembled WGS sequence"/>
</dbReference>
<dbReference type="SUPFAM" id="SSF53448">
    <property type="entry name" value="Nucleotide-diphospho-sugar transferases"/>
    <property type="match status" value="1"/>
</dbReference>
<comment type="caution">
    <text evidence="2">The sequence shown here is derived from an EMBL/GenBank/DDBJ whole genome shotgun (WGS) entry which is preliminary data.</text>
</comment>
<keyword evidence="2" id="KW-0328">Glycosyltransferase</keyword>
<keyword evidence="2" id="KW-0808">Transferase</keyword>
<protein>
    <submittedName>
        <fullName evidence="2">Glycosyltransferase family A protein</fullName>
        <ecNumber evidence="2">2.4.-.-</ecNumber>
    </submittedName>
</protein>
<dbReference type="RefSeq" id="WP_369948429.1">
    <property type="nucleotide sequence ID" value="NZ_JBCLSH010000021.1"/>
</dbReference>
<dbReference type="Gene3D" id="3.90.550.10">
    <property type="entry name" value="Spore Coat Polysaccharide Biosynthesis Protein SpsA, Chain A"/>
    <property type="match status" value="1"/>
</dbReference>
<gene>
    <name evidence="2" type="ORF">AALA52_06520</name>
</gene>
<proteinExistence type="predicted"/>
<dbReference type="InterPro" id="IPR001173">
    <property type="entry name" value="Glyco_trans_2-like"/>
</dbReference>
<name>A0ABV4D4F6_9LACT</name>
<reference evidence="2 3" key="1">
    <citation type="submission" date="2024-03" db="EMBL/GenBank/DDBJ databases">
        <title>Mouse gut bacterial collection (mGBC) of GemPharmatech.</title>
        <authorList>
            <person name="He Y."/>
            <person name="Dong L."/>
            <person name="Wu D."/>
            <person name="Gao X."/>
            <person name="Lin Z."/>
        </authorList>
    </citation>
    <scope>NUCLEOTIDE SEQUENCE [LARGE SCALE GENOMIC DNA]</scope>
    <source>
        <strain evidence="2 3">61-15</strain>
    </source>
</reference>
<evidence type="ECO:0000259" key="1">
    <source>
        <dbReference type="Pfam" id="PF00535"/>
    </source>
</evidence>